<evidence type="ECO:0000256" key="1">
    <source>
        <dbReference type="ARBA" id="ARBA00004123"/>
    </source>
</evidence>
<comment type="similarity">
    <text evidence="2">Belongs to the PAF1 family.</text>
</comment>
<dbReference type="AlphaFoldDB" id="A0A0P9A403"/>
<reference evidence="5 6" key="1">
    <citation type="journal article" date="2007" name="Nature">
        <title>Evolution of genes and genomes on the Drosophila phylogeny.</title>
        <authorList>
            <consortium name="Drosophila 12 Genomes Consortium"/>
            <person name="Clark A.G."/>
            <person name="Eisen M.B."/>
            <person name="Smith D.R."/>
            <person name="Bergman C.M."/>
            <person name="Oliver B."/>
            <person name="Markow T.A."/>
            <person name="Kaufman T.C."/>
            <person name="Kellis M."/>
            <person name="Gelbart W."/>
            <person name="Iyer V.N."/>
            <person name="Pollard D.A."/>
            <person name="Sackton T.B."/>
            <person name="Larracuente A.M."/>
            <person name="Singh N.D."/>
            <person name="Abad J.P."/>
            <person name="Abt D.N."/>
            <person name="Adryan B."/>
            <person name="Aguade M."/>
            <person name="Akashi H."/>
            <person name="Anderson W.W."/>
            <person name="Aquadro C.F."/>
            <person name="Ardell D.H."/>
            <person name="Arguello R."/>
            <person name="Artieri C.G."/>
            <person name="Barbash D.A."/>
            <person name="Barker D."/>
            <person name="Barsanti P."/>
            <person name="Batterham P."/>
            <person name="Batzoglou S."/>
            <person name="Begun D."/>
            <person name="Bhutkar A."/>
            <person name="Blanco E."/>
            <person name="Bosak S.A."/>
            <person name="Bradley R.K."/>
            <person name="Brand A.D."/>
            <person name="Brent M.R."/>
            <person name="Brooks A.N."/>
            <person name="Brown R.H."/>
            <person name="Butlin R.K."/>
            <person name="Caggese C."/>
            <person name="Calvi B.R."/>
            <person name="Bernardo de Carvalho A."/>
            <person name="Caspi A."/>
            <person name="Castrezana S."/>
            <person name="Celniker S.E."/>
            <person name="Chang J.L."/>
            <person name="Chapple C."/>
            <person name="Chatterji S."/>
            <person name="Chinwalla A."/>
            <person name="Civetta A."/>
            <person name="Clifton S.W."/>
            <person name="Comeron J.M."/>
            <person name="Costello J.C."/>
            <person name="Coyne J.A."/>
            <person name="Daub J."/>
            <person name="David R.G."/>
            <person name="Delcher A.L."/>
            <person name="Delehaunty K."/>
            <person name="Do C.B."/>
            <person name="Ebling H."/>
            <person name="Edwards K."/>
            <person name="Eickbush T."/>
            <person name="Evans J.D."/>
            <person name="Filipski A."/>
            <person name="Findeiss S."/>
            <person name="Freyhult E."/>
            <person name="Fulton L."/>
            <person name="Fulton R."/>
            <person name="Garcia A.C."/>
            <person name="Gardiner A."/>
            <person name="Garfield D.A."/>
            <person name="Garvin B.E."/>
            <person name="Gibson G."/>
            <person name="Gilbert D."/>
            <person name="Gnerre S."/>
            <person name="Godfrey J."/>
            <person name="Good R."/>
            <person name="Gotea V."/>
            <person name="Gravely B."/>
            <person name="Greenberg A.J."/>
            <person name="Griffiths-Jones S."/>
            <person name="Gross S."/>
            <person name="Guigo R."/>
            <person name="Gustafson E.A."/>
            <person name="Haerty W."/>
            <person name="Hahn M.W."/>
            <person name="Halligan D.L."/>
            <person name="Halpern A.L."/>
            <person name="Halter G.M."/>
            <person name="Han M.V."/>
            <person name="Heger A."/>
            <person name="Hillier L."/>
            <person name="Hinrichs A.S."/>
            <person name="Holmes I."/>
            <person name="Hoskins R.A."/>
            <person name="Hubisz M.J."/>
            <person name="Hultmark D."/>
            <person name="Huntley M.A."/>
            <person name="Jaffe D.B."/>
            <person name="Jagadeeshan S."/>
            <person name="Jeck W.R."/>
            <person name="Johnson J."/>
            <person name="Jones C.D."/>
            <person name="Jordan W.C."/>
            <person name="Karpen G.H."/>
            <person name="Kataoka E."/>
            <person name="Keightley P.D."/>
            <person name="Kheradpour P."/>
            <person name="Kirkness E.F."/>
            <person name="Koerich L.B."/>
            <person name="Kristiansen K."/>
            <person name="Kudrna D."/>
            <person name="Kulathinal R.J."/>
            <person name="Kumar S."/>
            <person name="Kwok R."/>
            <person name="Lander E."/>
            <person name="Langley C.H."/>
            <person name="Lapoint R."/>
            <person name="Lazzaro B.P."/>
            <person name="Lee S.J."/>
            <person name="Levesque L."/>
            <person name="Li R."/>
            <person name="Lin C.F."/>
            <person name="Lin M.F."/>
            <person name="Lindblad-Toh K."/>
            <person name="Llopart A."/>
            <person name="Long M."/>
            <person name="Low L."/>
            <person name="Lozovsky E."/>
            <person name="Lu J."/>
            <person name="Luo M."/>
            <person name="Machado C.A."/>
            <person name="Makalowski W."/>
            <person name="Marzo M."/>
            <person name="Matsuda M."/>
            <person name="Matzkin L."/>
            <person name="McAllister B."/>
            <person name="McBride C.S."/>
            <person name="McKernan B."/>
            <person name="McKernan K."/>
            <person name="Mendez-Lago M."/>
            <person name="Minx P."/>
            <person name="Mollenhauer M.U."/>
            <person name="Montooth K."/>
            <person name="Mount S.M."/>
            <person name="Mu X."/>
            <person name="Myers E."/>
            <person name="Negre B."/>
            <person name="Newfeld S."/>
            <person name="Nielsen R."/>
            <person name="Noor M.A."/>
            <person name="O'Grady P."/>
            <person name="Pachter L."/>
            <person name="Papaceit M."/>
            <person name="Parisi M.J."/>
            <person name="Parisi M."/>
            <person name="Parts L."/>
            <person name="Pedersen J.S."/>
            <person name="Pesole G."/>
            <person name="Phillippy A.M."/>
            <person name="Ponting C.P."/>
            <person name="Pop M."/>
            <person name="Porcelli D."/>
            <person name="Powell J.R."/>
            <person name="Prohaska S."/>
            <person name="Pruitt K."/>
            <person name="Puig M."/>
            <person name="Quesneville H."/>
            <person name="Ram K.R."/>
            <person name="Rand D."/>
            <person name="Rasmussen M.D."/>
            <person name="Reed L.K."/>
            <person name="Reenan R."/>
            <person name="Reily A."/>
            <person name="Remington K.A."/>
            <person name="Rieger T.T."/>
            <person name="Ritchie M.G."/>
            <person name="Robin C."/>
            <person name="Rogers Y.H."/>
            <person name="Rohde C."/>
            <person name="Rozas J."/>
            <person name="Rubenfield M.J."/>
            <person name="Ruiz A."/>
            <person name="Russo S."/>
            <person name="Salzberg S.L."/>
            <person name="Sanchez-Gracia A."/>
            <person name="Saranga D.J."/>
            <person name="Sato H."/>
            <person name="Schaeffer S.W."/>
            <person name="Schatz M.C."/>
            <person name="Schlenke T."/>
            <person name="Schwartz R."/>
            <person name="Segarra C."/>
            <person name="Singh R.S."/>
            <person name="Sirot L."/>
            <person name="Sirota M."/>
            <person name="Sisneros N.B."/>
            <person name="Smith C.D."/>
            <person name="Smith T.F."/>
            <person name="Spieth J."/>
            <person name="Stage D.E."/>
            <person name="Stark A."/>
            <person name="Stephan W."/>
            <person name="Strausberg R.L."/>
            <person name="Strempel S."/>
            <person name="Sturgill D."/>
            <person name="Sutton G."/>
            <person name="Sutton G.G."/>
            <person name="Tao W."/>
            <person name="Teichmann S."/>
            <person name="Tobari Y.N."/>
            <person name="Tomimura Y."/>
            <person name="Tsolas J.M."/>
            <person name="Valente V.L."/>
            <person name="Venter E."/>
            <person name="Venter J.C."/>
            <person name="Vicario S."/>
            <person name="Vieira F.G."/>
            <person name="Vilella A.J."/>
            <person name="Villasante A."/>
            <person name="Walenz B."/>
            <person name="Wang J."/>
            <person name="Wasserman M."/>
            <person name="Watts T."/>
            <person name="Wilson D."/>
            <person name="Wilson R.K."/>
            <person name="Wing R.A."/>
            <person name="Wolfner M.F."/>
            <person name="Wong A."/>
            <person name="Wong G.K."/>
            <person name="Wu C.I."/>
            <person name="Wu G."/>
            <person name="Yamamoto D."/>
            <person name="Yang H.P."/>
            <person name="Yang S.P."/>
            <person name="Yorke J.A."/>
            <person name="Yoshida K."/>
            <person name="Zdobnov E."/>
            <person name="Zhang P."/>
            <person name="Zhang Y."/>
            <person name="Zimin A.V."/>
            <person name="Baldwin J."/>
            <person name="Abdouelleil A."/>
            <person name="Abdulkadir J."/>
            <person name="Abebe A."/>
            <person name="Abera B."/>
            <person name="Abreu J."/>
            <person name="Acer S.C."/>
            <person name="Aftuck L."/>
            <person name="Alexander A."/>
            <person name="An P."/>
            <person name="Anderson E."/>
            <person name="Anderson S."/>
            <person name="Arachi H."/>
            <person name="Azer M."/>
            <person name="Bachantsang P."/>
            <person name="Barry A."/>
            <person name="Bayul T."/>
            <person name="Berlin A."/>
            <person name="Bessette D."/>
            <person name="Bloom T."/>
            <person name="Blye J."/>
            <person name="Boguslavskiy L."/>
            <person name="Bonnet C."/>
            <person name="Boukhgalter B."/>
            <person name="Bourzgui I."/>
            <person name="Brown A."/>
            <person name="Cahill P."/>
            <person name="Channer S."/>
            <person name="Cheshatsang Y."/>
            <person name="Chuda L."/>
            <person name="Citroen M."/>
            <person name="Collymore A."/>
            <person name="Cooke P."/>
            <person name="Costello M."/>
            <person name="D'Aco K."/>
            <person name="Daza R."/>
            <person name="De Haan G."/>
            <person name="DeGray S."/>
            <person name="DeMaso C."/>
            <person name="Dhargay N."/>
            <person name="Dooley K."/>
            <person name="Dooley E."/>
            <person name="Doricent M."/>
            <person name="Dorje P."/>
            <person name="Dorjee K."/>
            <person name="Dupes A."/>
            <person name="Elong R."/>
            <person name="Falk J."/>
            <person name="Farina A."/>
            <person name="Faro S."/>
            <person name="Ferguson D."/>
            <person name="Fisher S."/>
            <person name="Foley C.D."/>
            <person name="Franke A."/>
            <person name="Friedrich D."/>
            <person name="Gadbois L."/>
            <person name="Gearin G."/>
            <person name="Gearin C.R."/>
            <person name="Giannoukos G."/>
            <person name="Goode T."/>
            <person name="Graham J."/>
            <person name="Grandbois E."/>
            <person name="Grewal S."/>
            <person name="Gyaltsen K."/>
            <person name="Hafez N."/>
            <person name="Hagos B."/>
            <person name="Hall J."/>
            <person name="Henson C."/>
            <person name="Hollinger A."/>
            <person name="Honan T."/>
            <person name="Huard M.D."/>
            <person name="Hughes L."/>
            <person name="Hurhula B."/>
            <person name="Husby M.E."/>
            <person name="Kamat A."/>
            <person name="Kanga B."/>
            <person name="Kashin S."/>
            <person name="Khazanovich D."/>
            <person name="Kisner P."/>
            <person name="Lance K."/>
            <person name="Lara M."/>
            <person name="Lee W."/>
            <person name="Lennon N."/>
            <person name="Letendre F."/>
            <person name="LeVine R."/>
            <person name="Lipovsky A."/>
            <person name="Liu X."/>
            <person name="Liu J."/>
            <person name="Liu S."/>
            <person name="Lokyitsang T."/>
            <person name="Lokyitsang Y."/>
            <person name="Lubonja R."/>
            <person name="Lui A."/>
            <person name="MacDonald P."/>
            <person name="Magnisalis V."/>
            <person name="Maru K."/>
            <person name="Matthews C."/>
            <person name="McCusker W."/>
            <person name="McDonough S."/>
            <person name="Mehta T."/>
            <person name="Meldrim J."/>
            <person name="Meneus L."/>
            <person name="Mihai O."/>
            <person name="Mihalev A."/>
            <person name="Mihova T."/>
            <person name="Mittelman R."/>
            <person name="Mlenga V."/>
            <person name="Montmayeur A."/>
            <person name="Mulrain L."/>
            <person name="Navidi A."/>
            <person name="Naylor J."/>
            <person name="Negash T."/>
            <person name="Nguyen T."/>
            <person name="Nguyen N."/>
            <person name="Nicol R."/>
            <person name="Norbu C."/>
            <person name="Norbu N."/>
            <person name="Novod N."/>
            <person name="O'Neill B."/>
            <person name="Osman S."/>
            <person name="Markiewicz E."/>
            <person name="Oyono O.L."/>
            <person name="Patti C."/>
            <person name="Phunkhang P."/>
            <person name="Pierre F."/>
            <person name="Priest M."/>
            <person name="Raghuraman S."/>
            <person name="Rege F."/>
            <person name="Reyes R."/>
            <person name="Rise C."/>
            <person name="Rogov P."/>
            <person name="Ross K."/>
            <person name="Ryan E."/>
            <person name="Settipalli S."/>
            <person name="Shea T."/>
            <person name="Sherpa N."/>
            <person name="Shi L."/>
            <person name="Shih D."/>
            <person name="Sparrow T."/>
            <person name="Spaulding J."/>
            <person name="Stalker J."/>
            <person name="Stange-Thomann N."/>
            <person name="Stavropoulos S."/>
            <person name="Stone C."/>
            <person name="Strader C."/>
            <person name="Tesfaye S."/>
            <person name="Thomson T."/>
            <person name="Thoulutsang Y."/>
            <person name="Thoulutsang D."/>
            <person name="Topham K."/>
            <person name="Topping I."/>
            <person name="Tsamla T."/>
            <person name="Vassiliev H."/>
            <person name="Vo A."/>
            <person name="Wangchuk T."/>
            <person name="Wangdi T."/>
            <person name="Weiand M."/>
            <person name="Wilkinson J."/>
            <person name="Wilson A."/>
            <person name="Yadav S."/>
            <person name="Young G."/>
            <person name="Yu Q."/>
            <person name="Zembek L."/>
            <person name="Zhong D."/>
            <person name="Zimmer A."/>
            <person name="Zwirko Z."/>
            <person name="Jaffe D.B."/>
            <person name="Alvarez P."/>
            <person name="Brockman W."/>
            <person name="Butler J."/>
            <person name="Chin C."/>
            <person name="Gnerre S."/>
            <person name="Grabherr M."/>
            <person name="Kleber M."/>
            <person name="Mauceli E."/>
            <person name="MacCallum I."/>
        </authorList>
    </citation>
    <scope>NUCLEOTIDE SEQUENCE [LARGE SCALE GENOMIC DNA]</scope>
    <source>
        <strain evidence="6">Tucson 14024-0371.13</strain>
    </source>
</reference>
<dbReference type="EMBL" id="CH902620">
    <property type="protein sequence ID" value="KPU73319.1"/>
    <property type="molecule type" value="Genomic_DNA"/>
</dbReference>
<gene>
    <name evidence="5" type="primary">Dana\GF26439</name>
    <name evidence="5" type="ORF">GF26439</name>
</gene>
<evidence type="ECO:0000313" key="5">
    <source>
        <dbReference type="EMBL" id="KPU73319.1"/>
    </source>
</evidence>
<comment type="subcellular location">
    <subcellularLocation>
        <location evidence="1">Nucleus</location>
    </subcellularLocation>
</comment>
<evidence type="ECO:0000313" key="6">
    <source>
        <dbReference type="Proteomes" id="UP000007801"/>
    </source>
</evidence>
<dbReference type="GeneID" id="26513848"/>
<dbReference type="PANTHER" id="PTHR23188">
    <property type="entry name" value="RNA POLYMERASE II-ASSOCIATED FACTOR 1 HOMOLOG"/>
    <property type="match status" value="1"/>
</dbReference>
<dbReference type="InParanoid" id="A0A0P9A403"/>
<dbReference type="Proteomes" id="UP000007801">
    <property type="component" value="Unassembled WGS sequence"/>
</dbReference>
<dbReference type="OrthoDB" id="10260285at2759"/>
<dbReference type="Pfam" id="PF03985">
    <property type="entry name" value="Paf1"/>
    <property type="match status" value="1"/>
</dbReference>
<dbReference type="PANTHER" id="PTHR23188:SF12">
    <property type="entry name" value="RNA POLYMERASE II-ASSOCIATED FACTOR 1 HOMOLOG"/>
    <property type="match status" value="1"/>
</dbReference>
<sequence length="328" mass="38057">MAGNESDKRRKQDAKNNSFICPIVYKNEMPQLAVDCKFLPCGKDILEYTEEPISFHEIESEYVHRFKGLHFLFDFDLVNQSIYESPQAQPKTKQQRPQMDPRDAALLADIEPLHTGSGKPRPSRAQECSLMFAKERVQVSRPRTGLQRSMALESKDKQRLEPITVEQQKEMINKTFEEIKKPVIKHPTKPRSNARPVSVLPVFPDFEMKNYSFVQMQFDIPPADNSKSLIKDCGNYLVNFNLQKDVSSTGDQMYLSDQRYKEEKTAENSERGERFILREKDGNVFYINVDKHIKLRRERPRPQALANKCLLQVRQVEEVGQVASMETK</sequence>
<evidence type="ECO:0000256" key="2">
    <source>
        <dbReference type="ARBA" id="ARBA00007560"/>
    </source>
</evidence>
<accession>A0A0P9A403</accession>
<dbReference type="GO" id="GO:0006368">
    <property type="term" value="P:transcription elongation by RNA polymerase II"/>
    <property type="evidence" value="ECO:0007669"/>
    <property type="project" value="InterPro"/>
</dbReference>
<organism evidence="5 6">
    <name type="scientific">Drosophila ananassae</name>
    <name type="common">Fruit fly</name>
    <dbReference type="NCBI Taxonomy" id="7217"/>
    <lineage>
        <taxon>Eukaryota</taxon>
        <taxon>Metazoa</taxon>
        <taxon>Ecdysozoa</taxon>
        <taxon>Arthropoda</taxon>
        <taxon>Hexapoda</taxon>
        <taxon>Insecta</taxon>
        <taxon>Pterygota</taxon>
        <taxon>Neoptera</taxon>
        <taxon>Endopterygota</taxon>
        <taxon>Diptera</taxon>
        <taxon>Brachycera</taxon>
        <taxon>Muscomorpha</taxon>
        <taxon>Ephydroidea</taxon>
        <taxon>Drosophilidae</taxon>
        <taxon>Drosophila</taxon>
        <taxon>Sophophora</taxon>
    </lineage>
</organism>
<name>A0A0P9A403_DROAN</name>
<dbReference type="STRING" id="7217.A0A0P9A403"/>
<protein>
    <recommendedName>
        <fullName evidence="3">RNA polymerase II-associated factor 1 homolog</fullName>
    </recommendedName>
</protein>
<keyword evidence="4" id="KW-0539">Nucleus</keyword>
<dbReference type="InterPro" id="IPR007133">
    <property type="entry name" value="RNA_pol_II-assoc_Paf1"/>
</dbReference>
<dbReference type="GO" id="GO:0016593">
    <property type="term" value="C:Cdc73/Paf1 complex"/>
    <property type="evidence" value="ECO:0007669"/>
    <property type="project" value="InterPro"/>
</dbReference>
<dbReference type="KEGG" id="dan:26513848"/>
<evidence type="ECO:0000256" key="4">
    <source>
        <dbReference type="ARBA" id="ARBA00023242"/>
    </source>
</evidence>
<evidence type="ECO:0000256" key="3">
    <source>
        <dbReference type="ARBA" id="ARBA00020462"/>
    </source>
</evidence>
<keyword evidence="6" id="KW-1185">Reference proteome</keyword>
<dbReference type="GO" id="GO:0003682">
    <property type="term" value="F:chromatin binding"/>
    <property type="evidence" value="ECO:0007669"/>
    <property type="project" value="TreeGrafter"/>
</dbReference>
<dbReference type="GO" id="GO:0000993">
    <property type="term" value="F:RNA polymerase II complex binding"/>
    <property type="evidence" value="ECO:0007669"/>
    <property type="project" value="TreeGrafter"/>
</dbReference>
<proteinExistence type="inferred from homology"/>